<dbReference type="EMBL" id="JANTQA010000036">
    <property type="protein sequence ID" value="KAJ3436910.1"/>
    <property type="molecule type" value="Genomic_DNA"/>
</dbReference>
<keyword evidence="2" id="KW-0547">Nucleotide-binding</keyword>
<feature type="chain" id="PRO_5043832417" evidence="4">
    <location>
        <begin position="21"/>
        <end position="357"/>
    </location>
</feature>
<dbReference type="InterPro" id="IPR025662">
    <property type="entry name" value="Sigma_54_int_dom_ATP-bd_1"/>
</dbReference>
<evidence type="ECO:0000313" key="5">
    <source>
        <dbReference type="EMBL" id="KAJ3436910.1"/>
    </source>
</evidence>
<dbReference type="GO" id="GO:0005737">
    <property type="term" value="C:cytoplasm"/>
    <property type="evidence" value="ECO:0007669"/>
    <property type="project" value="UniProtKB-ARBA"/>
</dbReference>
<evidence type="ECO:0000256" key="2">
    <source>
        <dbReference type="ARBA" id="ARBA00022741"/>
    </source>
</evidence>
<dbReference type="Gene3D" id="3.40.50.300">
    <property type="entry name" value="P-loop containing nucleotide triphosphate hydrolases"/>
    <property type="match status" value="1"/>
</dbReference>
<accession>A0AAV7Z6Y5</accession>
<organism evidence="5 6">
    <name type="scientific">Anaeramoeba flamelloides</name>
    <dbReference type="NCBI Taxonomy" id="1746091"/>
    <lineage>
        <taxon>Eukaryota</taxon>
        <taxon>Metamonada</taxon>
        <taxon>Anaeramoebidae</taxon>
        <taxon>Anaeramoeba</taxon>
    </lineage>
</organism>
<evidence type="ECO:0000313" key="6">
    <source>
        <dbReference type="Proteomes" id="UP001146793"/>
    </source>
</evidence>
<dbReference type="Proteomes" id="UP001146793">
    <property type="component" value="Unassembled WGS sequence"/>
</dbReference>
<dbReference type="GO" id="GO:0005524">
    <property type="term" value="F:ATP binding"/>
    <property type="evidence" value="ECO:0007669"/>
    <property type="project" value="UniProtKB-KW"/>
</dbReference>
<keyword evidence="4" id="KW-0732">Signal</keyword>
<protein>
    <submittedName>
        <fullName evidence="5">Atp-dependent clp protease</fullName>
    </submittedName>
</protein>
<evidence type="ECO:0000256" key="1">
    <source>
        <dbReference type="ARBA" id="ARBA00006235"/>
    </source>
</evidence>
<comment type="caution">
    <text evidence="5">The sequence shown here is derived from an EMBL/GenBank/DDBJ whole genome shotgun (WGS) entry which is preliminary data.</text>
</comment>
<dbReference type="GO" id="GO:0006508">
    <property type="term" value="P:proteolysis"/>
    <property type="evidence" value="ECO:0007669"/>
    <property type="project" value="UniProtKB-KW"/>
</dbReference>
<dbReference type="GO" id="GO:0034605">
    <property type="term" value="P:cellular response to heat"/>
    <property type="evidence" value="ECO:0007669"/>
    <property type="project" value="TreeGrafter"/>
</dbReference>
<comment type="similarity">
    <text evidence="1">Belongs to the ClpA/ClpB family. Torsin subfamily.</text>
</comment>
<keyword evidence="5" id="KW-0645">Protease</keyword>
<gene>
    <name evidence="5" type="ORF">M0812_18977</name>
</gene>
<evidence type="ECO:0000256" key="3">
    <source>
        <dbReference type="ARBA" id="ARBA00022840"/>
    </source>
</evidence>
<proteinExistence type="inferred from homology"/>
<dbReference type="AlphaFoldDB" id="A0AAV7Z6Y5"/>
<dbReference type="PROSITE" id="PS00675">
    <property type="entry name" value="SIGMA54_INTERACT_1"/>
    <property type="match status" value="1"/>
</dbReference>
<dbReference type="Pfam" id="PF06309">
    <property type="entry name" value="Torsin"/>
    <property type="match status" value="1"/>
</dbReference>
<dbReference type="PANTHER" id="PTHR11638:SF18">
    <property type="entry name" value="HEAT SHOCK PROTEIN 104"/>
    <property type="match status" value="1"/>
</dbReference>
<dbReference type="InterPro" id="IPR027417">
    <property type="entry name" value="P-loop_NTPase"/>
</dbReference>
<reference evidence="5" key="1">
    <citation type="submission" date="2022-08" db="EMBL/GenBank/DDBJ databases">
        <title>Novel sulphate-reducing endosymbionts in the free-living metamonad Anaeramoeba.</title>
        <authorList>
            <person name="Jerlstrom-Hultqvist J."/>
            <person name="Cepicka I."/>
            <person name="Gallot-Lavallee L."/>
            <person name="Salas-Leiva D."/>
            <person name="Curtis B.A."/>
            <person name="Zahonova K."/>
            <person name="Pipaliya S."/>
            <person name="Dacks J."/>
            <person name="Roger A.J."/>
        </authorList>
    </citation>
    <scope>NUCLEOTIDE SEQUENCE</scope>
    <source>
        <strain evidence="5">Busselton2</strain>
    </source>
</reference>
<dbReference type="PANTHER" id="PTHR11638">
    <property type="entry name" value="ATP-DEPENDENT CLP PROTEASE"/>
    <property type="match status" value="1"/>
</dbReference>
<keyword evidence="5" id="KW-0378">Hydrolase</keyword>
<evidence type="ECO:0000256" key="4">
    <source>
        <dbReference type="SAM" id="SignalP"/>
    </source>
</evidence>
<name>A0AAV7Z6Y5_9EUKA</name>
<keyword evidence="3" id="KW-0067">ATP-binding</keyword>
<dbReference type="GO" id="GO:0008233">
    <property type="term" value="F:peptidase activity"/>
    <property type="evidence" value="ECO:0007669"/>
    <property type="project" value="UniProtKB-KW"/>
</dbReference>
<feature type="signal peptide" evidence="4">
    <location>
        <begin position="1"/>
        <end position="20"/>
    </location>
</feature>
<dbReference type="GO" id="GO:0016887">
    <property type="term" value="F:ATP hydrolysis activity"/>
    <property type="evidence" value="ECO:0007669"/>
    <property type="project" value="InterPro"/>
</dbReference>
<sequence>MNRIIVISFLLVGLFLTITCRDHFSNRIPDIHDQYSNGWVCKHTGRLCGPYPLKKIGFGEVHKYLLKKVAGHRTIIKNILESLEYHFTDISDSPLVLYFFGETGTGKTYLSELLGKVLYTNRNALLKFDCGTSANESTEVIYELIKYHFTKFPRGAILFDEAEQCNFLFRKLHYFLDSGSIMIKKKTYHFPHALIILASNYPCHVIVDKDRDDPKWYEFETMRAELFEPLSKLYPGPPFVNRISRFLPFFPTTRKELIEVAGIQLESFKERIEGNWLEEFNYSYEIIEFLGSIADPKLNGGGVTKLIESKIMQKLLHMRGEIYDRFDSMSIHYNNDTLYIYKTTENTQYSNSDTDEL</sequence>
<dbReference type="InterPro" id="IPR050130">
    <property type="entry name" value="ClpA_ClpB"/>
</dbReference>
<dbReference type="InterPro" id="IPR010448">
    <property type="entry name" value="Torsin"/>
</dbReference>
<dbReference type="SUPFAM" id="SSF52540">
    <property type="entry name" value="P-loop containing nucleoside triphosphate hydrolases"/>
    <property type="match status" value="1"/>
</dbReference>